<evidence type="ECO:0000313" key="2">
    <source>
        <dbReference type="Proteomes" id="UP000190092"/>
    </source>
</evidence>
<sequence length="103" mass="11739">MTAERLKRAILDRRCLTAWYRGTERRFALHALGLKADGTPAAFAFQYGGGTTTNLPARGEWRCFDLDQLADIQQNGDRWRTPPNYNLARQTCLAEILLSIPER</sequence>
<dbReference type="OrthoDB" id="7041725at2"/>
<organism evidence="1 2">
    <name type="scientific">Enhydrobacter aerosaccus</name>
    <dbReference type="NCBI Taxonomy" id="225324"/>
    <lineage>
        <taxon>Bacteria</taxon>
        <taxon>Pseudomonadati</taxon>
        <taxon>Pseudomonadota</taxon>
        <taxon>Alphaproteobacteria</taxon>
        <taxon>Hyphomicrobiales</taxon>
        <taxon>Enhydrobacter</taxon>
    </lineage>
</organism>
<keyword evidence="2" id="KW-1185">Reference proteome</keyword>
<gene>
    <name evidence="1" type="ORF">SAMN02745126_00396</name>
</gene>
<accession>A0A1T4JRV4</accession>
<evidence type="ECO:0008006" key="3">
    <source>
        <dbReference type="Google" id="ProtNLM"/>
    </source>
</evidence>
<reference evidence="2" key="1">
    <citation type="submission" date="2017-02" db="EMBL/GenBank/DDBJ databases">
        <authorList>
            <person name="Varghese N."/>
            <person name="Submissions S."/>
        </authorList>
    </citation>
    <scope>NUCLEOTIDE SEQUENCE [LARGE SCALE GENOMIC DNA]</scope>
    <source>
        <strain evidence="2">ATCC 27094</strain>
    </source>
</reference>
<dbReference type="RefSeq" id="WP_085932139.1">
    <property type="nucleotide sequence ID" value="NZ_FUWJ01000001.1"/>
</dbReference>
<dbReference type="AlphaFoldDB" id="A0A1T4JRV4"/>
<dbReference type="EMBL" id="FUWJ01000001">
    <property type="protein sequence ID" value="SJZ32898.1"/>
    <property type="molecule type" value="Genomic_DNA"/>
</dbReference>
<dbReference type="Proteomes" id="UP000190092">
    <property type="component" value="Unassembled WGS sequence"/>
</dbReference>
<name>A0A1T4JRV4_9HYPH</name>
<evidence type="ECO:0000313" key="1">
    <source>
        <dbReference type="EMBL" id="SJZ32898.1"/>
    </source>
</evidence>
<proteinExistence type="predicted"/>
<protein>
    <recommendedName>
        <fullName evidence="3">WYL domain-containing protein</fullName>
    </recommendedName>
</protein>
<dbReference type="STRING" id="225324.SAMN02745126_00396"/>